<feature type="region of interest" description="Disordered" evidence="1">
    <location>
        <begin position="664"/>
        <end position="877"/>
    </location>
</feature>
<feature type="compositionally biased region" description="Polar residues" evidence="1">
    <location>
        <begin position="43"/>
        <end position="54"/>
    </location>
</feature>
<dbReference type="Gene3D" id="1.10.510.10">
    <property type="entry name" value="Transferase(Phosphotransferase) domain 1"/>
    <property type="match status" value="1"/>
</dbReference>
<dbReference type="InterPro" id="IPR008266">
    <property type="entry name" value="Tyr_kinase_AS"/>
</dbReference>
<comment type="caution">
    <text evidence="3">The sequence shown here is derived from an EMBL/GenBank/DDBJ whole genome shotgun (WGS) entry which is preliminary data.</text>
</comment>
<organism evidence="3 4">
    <name type="scientific">Ephemerocybe angulata</name>
    <dbReference type="NCBI Taxonomy" id="980116"/>
    <lineage>
        <taxon>Eukaryota</taxon>
        <taxon>Fungi</taxon>
        <taxon>Dikarya</taxon>
        <taxon>Basidiomycota</taxon>
        <taxon>Agaricomycotina</taxon>
        <taxon>Agaricomycetes</taxon>
        <taxon>Agaricomycetidae</taxon>
        <taxon>Agaricales</taxon>
        <taxon>Agaricineae</taxon>
        <taxon>Psathyrellaceae</taxon>
        <taxon>Ephemerocybe</taxon>
    </lineage>
</organism>
<dbReference type="GO" id="GO:0005524">
    <property type="term" value="F:ATP binding"/>
    <property type="evidence" value="ECO:0007669"/>
    <property type="project" value="InterPro"/>
</dbReference>
<proteinExistence type="predicted"/>
<evidence type="ECO:0000256" key="1">
    <source>
        <dbReference type="SAM" id="MobiDB-lite"/>
    </source>
</evidence>
<evidence type="ECO:0000313" key="3">
    <source>
        <dbReference type="EMBL" id="KAF5341047.1"/>
    </source>
</evidence>
<gene>
    <name evidence="3" type="ORF">D9611_005939</name>
</gene>
<feature type="compositionally biased region" description="Polar residues" evidence="1">
    <location>
        <begin position="667"/>
        <end position="676"/>
    </location>
</feature>
<evidence type="ECO:0000259" key="2">
    <source>
        <dbReference type="SMART" id="SM00220"/>
    </source>
</evidence>
<dbReference type="InterPro" id="IPR011009">
    <property type="entry name" value="Kinase-like_dom_sf"/>
</dbReference>
<dbReference type="Proteomes" id="UP000541558">
    <property type="component" value="Unassembled WGS sequence"/>
</dbReference>
<feature type="compositionally biased region" description="Basic residues" evidence="1">
    <location>
        <begin position="867"/>
        <end position="877"/>
    </location>
</feature>
<reference evidence="3 4" key="1">
    <citation type="journal article" date="2020" name="ISME J.">
        <title>Uncovering the hidden diversity of litter-decomposition mechanisms in mushroom-forming fungi.</title>
        <authorList>
            <person name="Floudas D."/>
            <person name="Bentzer J."/>
            <person name="Ahren D."/>
            <person name="Johansson T."/>
            <person name="Persson P."/>
            <person name="Tunlid A."/>
        </authorList>
    </citation>
    <scope>NUCLEOTIDE SEQUENCE [LARGE SCALE GENOMIC DNA]</scope>
    <source>
        <strain evidence="3 4">CBS 175.51</strain>
    </source>
</reference>
<dbReference type="OrthoDB" id="5584477at2759"/>
<feature type="compositionally biased region" description="Pro residues" evidence="1">
    <location>
        <begin position="770"/>
        <end position="781"/>
    </location>
</feature>
<keyword evidence="4" id="KW-1185">Reference proteome</keyword>
<dbReference type="GO" id="GO:0004672">
    <property type="term" value="F:protein kinase activity"/>
    <property type="evidence" value="ECO:0007669"/>
    <property type="project" value="InterPro"/>
</dbReference>
<dbReference type="PANTHER" id="PTHR38248:SF2">
    <property type="entry name" value="FUNK1 11"/>
    <property type="match status" value="1"/>
</dbReference>
<dbReference type="InterPro" id="IPR000719">
    <property type="entry name" value="Prot_kinase_dom"/>
</dbReference>
<dbReference type="AlphaFoldDB" id="A0A8H5CI83"/>
<name>A0A8H5CI83_9AGAR</name>
<sequence length="877" mass="97048">MPCSARNSRQEAQTRIHWTRARAKAARATEREQVMNPNATTAIHSSSFTGSAFTARSRPDSEEDPIAGHHMRKLNAEIGLELGEEVTIVSEEWTRSLYANIVTETALDAYLASETSGYQEDQKRWTQLTTRPTEVSELYGPVAGIISDVVSHLGEPCREGVTREVVNSHTSTFKQPKYKDICPDLCIKATGPSFERGSSDYIEGVGYSNVASLIDVHLDGHFDDLDQAVQMGFYSRQIYLRQPNRNFVRSLVVTENSVRMLHYDRSGFYLTPLINIHRNPRTFIRLILGLSSPNETTLGFDTSIQWKLDPATGAKIAGTIETMDSTGQSNVYDLNMDRPPFSRGHILGRGTTCWHATHHTTGAEVVIKDAWRPASKVSECDLLNAAQGLDGVVQMISFQDQCAETSAYRPPGFVLGGFESRIKSRTVMRSYGKSIQYFTSRHQTISALRDALAGHRSLRAAGILHRDVSLQNILLGLPDAPPGVRGILIDLDMACWTWDLSRLRAETGLGTRRFQSVAVLQNFELTLPPKHDHLDDLESFFHVLCNLVLLFEGPGVRSKEMDQWLAKCETLEDPTQAGLIKAGFLIRSWPVAPWWGEACRKLFRSFKAIVNNIAGEKHSIQQGSESMTPEEQRDALEAMVEDTEDIYDKVIELFDDALAAIEKEDATSNSTPTGNSAGPVVASEKPKTIASLKRRSTDEHPDAPPTKRLSPPPIAHAPSPEKLPSPEVRPQAPLPRLRRTGRSLHPVVASDKPKATASLKRRSTSEHPDAPPPKRLSPPPITHAASPETLPAPEVRPEAPLPRLRRSGRRIPIADPTPTLAPPAGSLPKLIAIRKEAEPKRSVPSKARANPRKRTQDTRPKASPPKAVRRSARLNRA</sequence>
<dbReference type="EMBL" id="JAACJK010000002">
    <property type="protein sequence ID" value="KAF5341047.1"/>
    <property type="molecule type" value="Genomic_DNA"/>
</dbReference>
<feature type="domain" description="Protein kinase" evidence="2">
    <location>
        <begin position="341"/>
        <end position="866"/>
    </location>
</feature>
<dbReference type="SMART" id="SM00220">
    <property type="entry name" value="S_TKc"/>
    <property type="match status" value="1"/>
</dbReference>
<dbReference type="Pfam" id="PF17667">
    <property type="entry name" value="Pkinase_fungal"/>
    <property type="match status" value="2"/>
</dbReference>
<evidence type="ECO:0000313" key="4">
    <source>
        <dbReference type="Proteomes" id="UP000541558"/>
    </source>
</evidence>
<accession>A0A8H5CI83</accession>
<dbReference type="SUPFAM" id="SSF56112">
    <property type="entry name" value="Protein kinase-like (PK-like)"/>
    <property type="match status" value="1"/>
</dbReference>
<dbReference type="PROSITE" id="PS00109">
    <property type="entry name" value="PROTEIN_KINASE_TYR"/>
    <property type="match status" value="1"/>
</dbReference>
<feature type="region of interest" description="Disordered" evidence="1">
    <location>
        <begin position="43"/>
        <end position="66"/>
    </location>
</feature>
<protein>
    <recommendedName>
        <fullName evidence="2">Protein kinase domain-containing protein</fullName>
    </recommendedName>
</protein>
<dbReference type="PANTHER" id="PTHR38248">
    <property type="entry name" value="FUNK1 6"/>
    <property type="match status" value="1"/>
</dbReference>
<dbReference type="InterPro" id="IPR040976">
    <property type="entry name" value="Pkinase_fungal"/>
</dbReference>